<feature type="transmembrane region" description="Helical" evidence="8">
    <location>
        <begin position="246"/>
        <end position="272"/>
    </location>
</feature>
<feature type="transmembrane region" description="Helical" evidence="8">
    <location>
        <begin position="12"/>
        <end position="31"/>
    </location>
</feature>
<dbReference type="KEGG" id="egl:EGR_09488"/>
<evidence type="ECO:0000256" key="4">
    <source>
        <dbReference type="ARBA" id="ARBA00022989"/>
    </source>
</evidence>
<accession>W6U4Z0</accession>
<evidence type="ECO:0000256" key="7">
    <source>
        <dbReference type="SAM" id="MobiDB-lite"/>
    </source>
</evidence>
<dbReference type="PANTHER" id="PTHR24241">
    <property type="entry name" value="NEUROPEPTIDE RECEPTOR-RELATED G-PROTEIN COUPLED RECEPTOR"/>
    <property type="match status" value="1"/>
</dbReference>
<name>W6U4Z0_ECHGR</name>
<organism evidence="10 11">
    <name type="scientific">Echinococcus granulosus</name>
    <name type="common">Hydatid tapeworm</name>
    <dbReference type="NCBI Taxonomy" id="6210"/>
    <lineage>
        <taxon>Eukaryota</taxon>
        <taxon>Metazoa</taxon>
        <taxon>Spiralia</taxon>
        <taxon>Lophotrochozoa</taxon>
        <taxon>Platyhelminthes</taxon>
        <taxon>Cestoda</taxon>
        <taxon>Eucestoda</taxon>
        <taxon>Cyclophyllidea</taxon>
        <taxon>Taeniidae</taxon>
        <taxon>Echinococcus</taxon>
        <taxon>Echinococcus granulosus group</taxon>
    </lineage>
</organism>
<sequence>MKRFIRRSLAKKIIAVIWFFSAALFIPWAYYFRLSHAPDGLINCREFWPSVTADRAFFLGVVTLLVYTTPLLFMAYCYCSIILRVWMRVRKDQSTTGAAKATSSDESRNTKVIPERLHSPTKEAPSDQERGTASDVSGYAETQPSETRTMNSFATPTKFTKIDDNSRQVRLHPVGGLSRVKTVKIIKMLAIVVINFCICWLPLFTIFNIIKFSPTYLAFAFNTSTKATNEESSMEVKFSDDDQMRVIFLLVPFAQLLGSANSCVNPWIYCFYSKRYRRGFKRVFLCRSMKAVSIRRPPRLQPSTSHFRRGHNLALRGVDQTALA</sequence>
<keyword evidence="3 8" id="KW-0812">Transmembrane</keyword>
<evidence type="ECO:0000256" key="8">
    <source>
        <dbReference type="SAM" id="Phobius"/>
    </source>
</evidence>
<dbReference type="GeneID" id="36345203"/>
<dbReference type="SUPFAM" id="SSF81321">
    <property type="entry name" value="Family A G protein-coupled receptor-like"/>
    <property type="match status" value="1"/>
</dbReference>
<dbReference type="Gene3D" id="1.20.1070.10">
    <property type="entry name" value="Rhodopsin 7-helix transmembrane proteins"/>
    <property type="match status" value="1"/>
</dbReference>
<dbReference type="AlphaFoldDB" id="W6U4Z0"/>
<evidence type="ECO:0000256" key="3">
    <source>
        <dbReference type="ARBA" id="ARBA00022692"/>
    </source>
</evidence>
<dbReference type="InterPro" id="IPR000276">
    <property type="entry name" value="GPCR_Rhodpsn"/>
</dbReference>
<dbReference type="OrthoDB" id="5975505at2759"/>
<dbReference type="STRING" id="6210.W6U4Z0"/>
<protein>
    <submittedName>
        <fullName evidence="10">Cholecystokinin receptor</fullName>
    </submittedName>
</protein>
<gene>
    <name evidence="10" type="ORF">EGR_09488</name>
</gene>
<dbReference type="Proteomes" id="UP000019149">
    <property type="component" value="Unassembled WGS sequence"/>
</dbReference>
<feature type="transmembrane region" description="Helical" evidence="8">
    <location>
        <begin position="56"/>
        <end position="83"/>
    </location>
</feature>
<dbReference type="GO" id="GO:0042277">
    <property type="term" value="F:peptide binding"/>
    <property type="evidence" value="ECO:0007669"/>
    <property type="project" value="TreeGrafter"/>
</dbReference>
<dbReference type="GO" id="GO:0032870">
    <property type="term" value="P:cellular response to hormone stimulus"/>
    <property type="evidence" value="ECO:0007669"/>
    <property type="project" value="TreeGrafter"/>
</dbReference>
<feature type="region of interest" description="Disordered" evidence="7">
    <location>
        <begin position="97"/>
        <end position="150"/>
    </location>
</feature>
<keyword evidence="6 10" id="KW-0675">Receptor</keyword>
<evidence type="ECO:0000313" key="11">
    <source>
        <dbReference type="Proteomes" id="UP000019149"/>
    </source>
</evidence>
<dbReference type="PROSITE" id="PS50262">
    <property type="entry name" value="G_PROTEIN_RECEP_F1_2"/>
    <property type="match status" value="1"/>
</dbReference>
<dbReference type="InterPro" id="IPR017452">
    <property type="entry name" value="GPCR_Rhodpsn_7TM"/>
</dbReference>
<proteinExistence type="predicted"/>
<dbReference type="PANTHER" id="PTHR24241:SF76">
    <property type="entry name" value="NEUROPEPTIDE SIFAMIDE RECEPTOR"/>
    <property type="match status" value="1"/>
</dbReference>
<keyword evidence="2" id="KW-1003">Cell membrane</keyword>
<dbReference type="Pfam" id="PF00001">
    <property type="entry name" value="7tm_1"/>
    <property type="match status" value="1"/>
</dbReference>
<evidence type="ECO:0000256" key="5">
    <source>
        <dbReference type="ARBA" id="ARBA00023136"/>
    </source>
</evidence>
<dbReference type="PRINTS" id="PR00237">
    <property type="entry name" value="GPCRRHODOPSN"/>
</dbReference>
<dbReference type="GO" id="GO:0004930">
    <property type="term" value="F:G protein-coupled receptor activity"/>
    <property type="evidence" value="ECO:0007669"/>
    <property type="project" value="InterPro"/>
</dbReference>
<feature type="compositionally biased region" description="Basic and acidic residues" evidence="7">
    <location>
        <begin position="103"/>
        <end position="132"/>
    </location>
</feature>
<keyword evidence="5 8" id="KW-0472">Membrane</keyword>
<reference evidence="10 11" key="1">
    <citation type="journal article" date="2013" name="Nat. Genet.">
        <title>The genome of the hydatid tapeworm Echinococcus granulosus.</title>
        <authorList>
            <person name="Zheng H."/>
            <person name="Zhang W."/>
            <person name="Zhang L."/>
            <person name="Zhang Z."/>
            <person name="Li J."/>
            <person name="Lu G."/>
            <person name="Zhu Y."/>
            <person name="Wang Y."/>
            <person name="Huang Y."/>
            <person name="Liu J."/>
            <person name="Kang H."/>
            <person name="Chen J."/>
            <person name="Wang L."/>
            <person name="Chen A."/>
            <person name="Yu S."/>
            <person name="Gao Z."/>
            <person name="Jin L."/>
            <person name="Gu W."/>
            <person name="Wang Z."/>
            <person name="Zhao L."/>
            <person name="Shi B."/>
            <person name="Wen H."/>
            <person name="Lin R."/>
            <person name="Jones M.K."/>
            <person name="Brejova B."/>
            <person name="Vinar T."/>
            <person name="Zhao G."/>
            <person name="McManus D.P."/>
            <person name="Chen Z."/>
            <person name="Zhou Y."/>
            <person name="Wang S."/>
        </authorList>
    </citation>
    <scope>NUCLEOTIDE SEQUENCE [LARGE SCALE GENOMIC DNA]</scope>
</reference>
<evidence type="ECO:0000256" key="6">
    <source>
        <dbReference type="ARBA" id="ARBA00023170"/>
    </source>
</evidence>
<keyword evidence="4 8" id="KW-1133">Transmembrane helix</keyword>
<feature type="compositionally biased region" description="Polar residues" evidence="7">
    <location>
        <begin position="140"/>
        <end position="150"/>
    </location>
</feature>
<dbReference type="GO" id="GO:0005886">
    <property type="term" value="C:plasma membrane"/>
    <property type="evidence" value="ECO:0007669"/>
    <property type="project" value="UniProtKB-SubCell"/>
</dbReference>
<evidence type="ECO:0000313" key="10">
    <source>
        <dbReference type="EMBL" id="EUB55636.1"/>
    </source>
</evidence>
<comment type="subcellular location">
    <subcellularLocation>
        <location evidence="1">Cell membrane</location>
        <topology evidence="1">Multi-pass membrane protein</topology>
    </subcellularLocation>
</comment>
<dbReference type="CTD" id="36345203"/>
<evidence type="ECO:0000256" key="1">
    <source>
        <dbReference type="ARBA" id="ARBA00004651"/>
    </source>
</evidence>
<keyword evidence="11" id="KW-1185">Reference proteome</keyword>
<dbReference type="RefSeq" id="XP_024346832.1">
    <property type="nucleotide sequence ID" value="XM_024498737.1"/>
</dbReference>
<evidence type="ECO:0000259" key="9">
    <source>
        <dbReference type="PROSITE" id="PS50262"/>
    </source>
</evidence>
<comment type="caution">
    <text evidence="10">The sequence shown here is derived from an EMBL/GenBank/DDBJ whole genome shotgun (WGS) entry which is preliminary data.</text>
</comment>
<dbReference type="EMBL" id="APAU02000150">
    <property type="protein sequence ID" value="EUB55636.1"/>
    <property type="molecule type" value="Genomic_DNA"/>
</dbReference>
<evidence type="ECO:0000256" key="2">
    <source>
        <dbReference type="ARBA" id="ARBA00022475"/>
    </source>
</evidence>
<feature type="transmembrane region" description="Helical" evidence="8">
    <location>
        <begin position="188"/>
        <end position="210"/>
    </location>
</feature>
<feature type="domain" description="G-protein coupled receptors family 1 profile" evidence="9">
    <location>
        <begin position="1"/>
        <end position="269"/>
    </location>
</feature>
<dbReference type="OMA" id="SCYVENQ"/>